<reference evidence="1 2" key="1">
    <citation type="submission" date="2018-11" db="EMBL/GenBank/DDBJ databases">
        <title>Genome sequencing of Paenibacillus lentus DSM25539(T).</title>
        <authorList>
            <person name="Kook J.-K."/>
            <person name="Park S.-N."/>
            <person name="Lim Y.K."/>
        </authorList>
    </citation>
    <scope>NUCLEOTIDE SEQUENCE [LARGE SCALE GENOMIC DNA]</scope>
    <source>
        <strain evidence="1 2">DSM 25539</strain>
    </source>
</reference>
<gene>
    <name evidence="1" type="ORF">EIM92_06875</name>
</gene>
<organism evidence="1 2">
    <name type="scientific">Paenibacillus lentus</name>
    <dbReference type="NCBI Taxonomy" id="1338368"/>
    <lineage>
        <taxon>Bacteria</taxon>
        <taxon>Bacillati</taxon>
        <taxon>Bacillota</taxon>
        <taxon>Bacilli</taxon>
        <taxon>Bacillales</taxon>
        <taxon>Paenibacillaceae</taxon>
        <taxon>Paenibacillus</taxon>
    </lineage>
</organism>
<evidence type="ECO:0000313" key="1">
    <source>
        <dbReference type="EMBL" id="AZK45962.1"/>
    </source>
</evidence>
<dbReference type="AlphaFoldDB" id="A0A3Q8S496"/>
<dbReference type="OrthoDB" id="2656770at2"/>
<protein>
    <submittedName>
        <fullName evidence="1">Uncharacterized protein</fullName>
    </submittedName>
</protein>
<keyword evidence="2" id="KW-1185">Reference proteome</keyword>
<dbReference type="EMBL" id="CP034248">
    <property type="protein sequence ID" value="AZK45962.1"/>
    <property type="molecule type" value="Genomic_DNA"/>
</dbReference>
<accession>A0A3Q8S496</accession>
<evidence type="ECO:0000313" key="2">
    <source>
        <dbReference type="Proteomes" id="UP000273145"/>
    </source>
</evidence>
<dbReference type="KEGG" id="plen:EIM92_06875"/>
<sequence length="64" mass="7758">MFEGFLEMQAVVTRVHEKLELGGELEYRKLEYDTDRFLHTPEPGRHHPSQEQSRRFSIRKIWSQ</sequence>
<name>A0A3Q8S496_9BACL</name>
<dbReference type="RefSeq" id="WP_125082053.1">
    <property type="nucleotide sequence ID" value="NZ_CP034248.1"/>
</dbReference>
<proteinExistence type="predicted"/>
<dbReference type="Proteomes" id="UP000273145">
    <property type="component" value="Chromosome"/>
</dbReference>